<name>A0A917BG50_9MICO</name>
<dbReference type="EMBL" id="BMGP01000009">
    <property type="protein sequence ID" value="GGF41352.1"/>
    <property type="molecule type" value="Genomic_DNA"/>
</dbReference>
<comment type="caution">
    <text evidence="2">The sequence shown here is derived from an EMBL/GenBank/DDBJ whole genome shotgun (WGS) entry which is preliminary data.</text>
</comment>
<evidence type="ECO:0000313" key="2">
    <source>
        <dbReference type="EMBL" id="GGF41352.1"/>
    </source>
</evidence>
<accession>A0A917BG50</accession>
<keyword evidence="3" id="KW-1185">Reference proteome</keyword>
<organism evidence="2 3">
    <name type="scientific">Subtercola lobariae</name>
    <dbReference type="NCBI Taxonomy" id="1588641"/>
    <lineage>
        <taxon>Bacteria</taxon>
        <taxon>Bacillati</taxon>
        <taxon>Actinomycetota</taxon>
        <taxon>Actinomycetes</taxon>
        <taxon>Micrococcales</taxon>
        <taxon>Microbacteriaceae</taxon>
        <taxon>Subtercola</taxon>
    </lineage>
</organism>
<dbReference type="AlphaFoldDB" id="A0A917BG50"/>
<evidence type="ECO:0000256" key="1">
    <source>
        <dbReference type="SAM" id="MobiDB-lite"/>
    </source>
</evidence>
<dbReference type="Proteomes" id="UP000598775">
    <property type="component" value="Unassembled WGS sequence"/>
</dbReference>
<feature type="compositionally biased region" description="Low complexity" evidence="1">
    <location>
        <begin position="144"/>
        <end position="155"/>
    </location>
</feature>
<dbReference type="RefSeq" id="WP_188681205.1">
    <property type="nucleotide sequence ID" value="NZ_BMGP01000009.1"/>
</dbReference>
<gene>
    <name evidence="2" type="ORF">GCM10011399_37560</name>
</gene>
<sequence length="332" mass="35670">MVTIASSLPRQLVIGDPEHAVAAFAESLAAALGDVRTSLATRVHVQFTDRLFGSSPEEAATAFEQIASARVTTVTVHDLPQPSDAHAFDRRVACYRRVVQAARGVVCNSDYEAELLERYVGGAGSGAVGVIPLPVDVPPPGPSPAGSQSARPAPAETWHRRDEVAVLGFYYPGKGHDEVIEAVAALEAPRAVTALGRASAGHECELRRTAERAARLGVRFEATGFLPADELVRRCRASAVPIAAHRHFSASASINTWISAGRRPLVPDAAYPAEMARLRPGTITLYDPARMTEAIEAAWRDPASTWLAADAVTGPDTLEVARLYRRWWERVT</sequence>
<evidence type="ECO:0000313" key="3">
    <source>
        <dbReference type="Proteomes" id="UP000598775"/>
    </source>
</evidence>
<feature type="region of interest" description="Disordered" evidence="1">
    <location>
        <begin position="138"/>
        <end position="157"/>
    </location>
</feature>
<protein>
    <submittedName>
        <fullName evidence="2">Uncharacterized protein</fullName>
    </submittedName>
</protein>
<reference evidence="2 3" key="1">
    <citation type="journal article" date="2014" name="Int. J. Syst. Evol. Microbiol.">
        <title>Complete genome sequence of Corynebacterium casei LMG S-19264T (=DSM 44701T), isolated from a smear-ripened cheese.</title>
        <authorList>
            <consortium name="US DOE Joint Genome Institute (JGI-PGF)"/>
            <person name="Walter F."/>
            <person name="Albersmeier A."/>
            <person name="Kalinowski J."/>
            <person name="Ruckert C."/>
        </authorList>
    </citation>
    <scope>NUCLEOTIDE SEQUENCE [LARGE SCALE GENOMIC DNA]</scope>
    <source>
        <strain evidence="2 3">CGMCC 1.12976</strain>
    </source>
</reference>
<dbReference type="SUPFAM" id="SSF53756">
    <property type="entry name" value="UDP-Glycosyltransferase/glycogen phosphorylase"/>
    <property type="match status" value="1"/>
</dbReference>
<proteinExistence type="predicted"/>
<dbReference type="Gene3D" id="3.40.50.2000">
    <property type="entry name" value="Glycogen Phosphorylase B"/>
    <property type="match status" value="2"/>
</dbReference>